<dbReference type="InterPro" id="IPR017907">
    <property type="entry name" value="Znf_RING_CS"/>
</dbReference>
<dbReference type="InterPro" id="IPR001841">
    <property type="entry name" value="Znf_RING"/>
</dbReference>
<comment type="caution">
    <text evidence="8">The sequence shown here is derived from an EMBL/GenBank/DDBJ whole genome shotgun (WGS) entry which is preliminary data.</text>
</comment>
<evidence type="ECO:0000256" key="4">
    <source>
        <dbReference type="PROSITE-ProRule" id="PRU00175"/>
    </source>
</evidence>
<protein>
    <recommendedName>
        <fullName evidence="7">RING-type domain-containing protein</fullName>
    </recommendedName>
</protein>
<evidence type="ECO:0000256" key="3">
    <source>
        <dbReference type="ARBA" id="ARBA00022833"/>
    </source>
</evidence>
<keyword evidence="6" id="KW-0472">Membrane</keyword>
<accession>A0A4Z1GLI5</accession>
<reference evidence="8 9" key="1">
    <citation type="submission" date="2017-12" db="EMBL/GenBank/DDBJ databases">
        <title>Comparative genomics of Botrytis spp.</title>
        <authorList>
            <person name="Valero-Jimenez C.A."/>
            <person name="Tapia P."/>
            <person name="Veloso J."/>
            <person name="Silva-Moreno E."/>
            <person name="Staats M."/>
            <person name="Valdes J.H."/>
            <person name="Van Kan J.A.L."/>
        </authorList>
    </citation>
    <scope>NUCLEOTIDE SEQUENCE [LARGE SCALE GENOMIC DNA]</scope>
    <source>
        <strain evidence="8 9">Bh0001</strain>
    </source>
</reference>
<dbReference type="Gene3D" id="3.30.40.10">
    <property type="entry name" value="Zinc/RING finger domain, C3HC4 (zinc finger)"/>
    <property type="match status" value="1"/>
</dbReference>
<proteinExistence type="predicted"/>
<dbReference type="InterPro" id="IPR018957">
    <property type="entry name" value="Znf_C3HC4_RING-type"/>
</dbReference>
<keyword evidence="6" id="KW-0812">Transmembrane</keyword>
<feature type="domain" description="RING-type" evidence="7">
    <location>
        <begin position="305"/>
        <end position="360"/>
    </location>
</feature>
<dbReference type="Pfam" id="PF00097">
    <property type="entry name" value="zf-C3HC4"/>
    <property type="match status" value="1"/>
</dbReference>
<feature type="compositionally biased region" description="Low complexity" evidence="5">
    <location>
        <begin position="254"/>
        <end position="263"/>
    </location>
</feature>
<dbReference type="PROSITE" id="PS50089">
    <property type="entry name" value="ZF_RING_2"/>
    <property type="match status" value="1"/>
</dbReference>
<dbReference type="InterPro" id="IPR013083">
    <property type="entry name" value="Znf_RING/FYVE/PHD"/>
</dbReference>
<keyword evidence="1" id="KW-0479">Metal-binding</keyword>
<feature type="transmembrane region" description="Helical" evidence="6">
    <location>
        <begin position="117"/>
        <end position="138"/>
    </location>
</feature>
<dbReference type="Proteomes" id="UP000297814">
    <property type="component" value="Unassembled WGS sequence"/>
</dbReference>
<evidence type="ECO:0000259" key="7">
    <source>
        <dbReference type="PROSITE" id="PS50089"/>
    </source>
</evidence>
<dbReference type="GO" id="GO:0008270">
    <property type="term" value="F:zinc ion binding"/>
    <property type="evidence" value="ECO:0007669"/>
    <property type="project" value="UniProtKB-KW"/>
</dbReference>
<organism evidence="8 9">
    <name type="scientific">Botrytis hyacinthi</name>
    <dbReference type="NCBI Taxonomy" id="278943"/>
    <lineage>
        <taxon>Eukaryota</taxon>
        <taxon>Fungi</taxon>
        <taxon>Dikarya</taxon>
        <taxon>Ascomycota</taxon>
        <taxon>Pezizomycotina</taxon>
        <taxon>Leotiomycetes</taxon>
        <taxon>Helotiales</taxon>
        <taxon>Sclerotiniaceae</taxon>
        <taxon>Botrytis</taxon>
    </lineage>
</organism>
<feature type="region of interest" description="Disordered" evidence="5">
    <location>
        <begin position="246"/>
        <end position="273"/>
    </location>
</feature>
<dbReference type="EMBL" id="PQXK01000090">
    <property type="protein sequence ID" value="TGO37726.1"/>
    <property type="molecule type" value="Genomic_DNA"/>
</dbReference>
<keyword evidence="3" id="KW-0862">Zinc</keyword>
<feature type="compositionally biased region" description="Polar residues" evidence="5">
    <location>
        <begin position="150"/>
        <end position="166"/>
    </location>
</feature>
<keyword evidence="9" id="KW-1185">Reference proteome</keyword>
<dbReference type="SUPFAM" id="SSF57850">
    <property type="entry name" value="RING/U-box"/>
    <property type="match status" value="1"/>
</dbReference>
<evidence type="ECO:0000313" key="8">
    <source>
        <dbReference type="EMBL" id="TGO37726.1"/>
    </source>
</evidence>
<evidence type="ECO:0000256" key="1">
    <source>
        <dbReference type="ARBA" id="ARBA00022723"/>
    </source>
</evidence>
<dbReference type="PROSITE" id="PS00518">
    <property type="entry name" value="ZF_RING_1"/>
    <property type="match status" value="1"/>
</dbReference>
<evidence type="ECO:0000256" key="5">
    <source>
        <dbReference type="SAM" id="MobiDB-lite"/>
    </source>
</evidence>
<keyword evidence="6" id="KW-1133">Transmembrane helix</keyword>
<dbReference type="AlphaFoldDB" id="A0A4Z1GLI5"/>
<feature type="region of interest" description="Disordered" evidence="5">
    <location>
        <begin position="149"/>
        <end position="190"/>
    </location>
</feature>
<evidence type="ECO:0000256" key="6">
    <source>
        <dbReference type="SAM" id="Phobius"/>
    </source>
</evidence>
<name>A0A4Z1GLI5_9HELO</name>
<dbReference type="SMART" id="SM00184">
    <property type="entry name" value="RING"/>
    <property type="match status" value="1"/>
</dbReference>
<gene>
    <name evidence="8" type="ORF">BHYA_0090g00160</name>
</gene>
<sequence>MDPNSLITLQIDVLMSSCNVSLQLVFWVGEIRFSSTWTSQQPSSESIFKVLITREHQRTQNIGEIAIQLTPVMENVMYNITSTTGIGIGCLKSLFGKANNNQLEMNPRNRKIERNPLAAFIAISIFSLVILMTLIYQLQNFLFNPKPLQPKTTNPNTQDSTSNELINANPLAPHKNLEPPQPTEQTPPNYFNPRFQGIPDLQHLRIQVRENMDAIFAGAMLPWPEIMEKGFGYTTMAEIDREMGLQRRGGGAAQDGNANANGASPRDGGDTPGWMLALFEHGHGNGNADVDASASKKKKEEKSTCPICTDELPTKAAIAKPCKHRFCTMCLEDWIEHLRGMERGKGKGKGNEQKIRCPVCGVGIRKVRRGGGLMDTVDQVLRRG</sequence>
<evidence type="ECO:0000256" key="2">
    <source>
        <dbReference type="ARBA" id="ARBA00022771"/>
    </source>
</evidence>
<keyword evidence="2 4" id="KW-0863">Zinc-finger</keyword>
<evidence type="ECO:0000313" key="9">
    <source>
        <dbReference type="Proteomes" id="UP000297814"/>
    </source>
</evidence>